<dbReference type="OrthoDB" id="275267at2"/>
<dbReference type="KEGG" id="gfm:Enr17x_61050"/>
<keyword evidence="5" id="KW-1185">Reference proteome</keyword>
<dbReference type="PANTHER" id="PTHR44943">
    <property type="entry name" value="CELLULOSE SYNTHASE OPERON PROTEIN C"/>
    <property type="match status" value="1"/>
</dbReference>
<dbReference type="Gene3D" id="1.25.40.10">
    <property type="entry name" value="Tetratricopeptide repeat domain"/>
    <property type="match status" value="2"/>
</dbReference>
<protein>
    <submittedName>
        <fullName evidence="4">TPR repeat-containing protein YrrB</fullName>
    </submittedName>
</protein>
<dbReference type="EMBL" id="CP037452">
    <property type="protein sequence ID" value="QDV54022.1"/>
    <property type="molecule type" value="Genomic_DNA"/>
</dbReference>
<dbReference type="Pfam" id="PF07719">
    <property type="entry name" value="TPR_2"/>
    <property type="match status" value="1"/>
</dbReference>
<feature type="repeat" description="TPR" evidence="3">
    <location>
        <begin position="139"/>
        <end position="172"/>
    </location>
</feature>
<accession>A0A518ILQ7</accession>
<dbReference type="InterPro" id="IPR051685">
    <property type="entry name" value="Ycf3/AcsC/BcsC/TPR_MFPF"/>
</dbReference>
<dbReference type="InterPro" id="IPR013105">
    <property type="entry name" value="TPR_2"/>
</dbReference>
<dbReference type="Proteomes" id="UP000318313">
    <property type="component" value="Chromosome"/>
</dbReference>
<sequence>MHSLRLAILCDFYDDQAISCVILAEHWLEDHPDDKLVTLKYAEMLYLLTRYDDAIQVYLDALEKFPENRCGIYAGLGGLYRYRGQFSEAEIWFRKATEANSDNATFFTFLGAVQARQGNLVEAEASHRRATKCATGCIDEAWHNLGLVLRGQGYLLDAAECFRKAIKLDPEYADAKEALRDVEWAMKKIATMPGAATDQGE</sequence>
<dbReference type="PROSITE" id="PS50005">
    <property type="entry name" value="TPR"/>
    <property type="match status" value="2"/>
</dbReference>
<dbReference type="SMART" id="SM00028">
    <property type="entry name" value="TPR"/>
    <property type="match status" value="4"/>
</dbReference>
<evidence type="ECO:0000256" key="1">
    <source>
        <dbReference type="ARBA" id="ARBA00022737"/>
    </source>
</evidence>
<dbReference type="InterPro" id="IPR019734">
    <property type="entry name" value="TPR_rpt"/>
</dbReference>
<dbReference type="AlphaFoldDB" id="A0A518ILQ7"/>
<reference evidence="4 5" key="1">
    <citation type="submission" date="2019-03" db="EMBL/GenBank/DDBJ databases">
        <title>Deep-cultivation of Planctomycetes and their phenomic and genomic characterization uncovers novel biology.</title>
        <authorList>
            <person name="Wiegand S."/>
            <person name="Jogler M."/>
            <person name="Boedeker C."/>
            <person name="Pinto D."/>
            <person name="Vollmers J."/>
            <person name="Rivas-Marin E."/>
            <person name="Kohn T."/>
            <person name="Peeters S.H."/>
            <person name="Heuer A."/>
            <person name="Rast P."/>
            <person name="Oberbeckmann S."/>
            <person name="Bunk B."/>
            <person name="Jeske O."/>
            <person name="Meyerdierks A."/>
            <person name="Storesund J.E."/>
            <person name="Kallscheuer N."/>
            <person name="Luecker S."/>
            <person name="Lage O.M."/>
            <person name="Pohl T."/>
            <person name="Merkel B.J."/>
            <person name="Hornburger P."/>
            <person name="Mueller R.-W."/>
            <person name="Bruemmer F."/>
            <person name="Labrenz M."/>
            <person name="Spormann A.M."/>
            <person name="Op den Camp H."/>
            <person name="Overmann J."/>
            <person name="Amann R."/>
            <person name="Jetten M.S.M."/>
            <person name="Mascher T."/>
            <person name="Medema M.H."/>
            <person name="Devos D.P."/>
            <person name="Kaster A.-K."/>
            <person name="Ovreas L."/>
            <person name="Rohde M."/>
            <person name="Galperin M.Y."/>
            <person name="Jogler C."/>
        </authorList>
    </citation>
    <scope>NUCLEOTIDE SEQUENCE [LARGE SCALE GENOMIC DNA]</scope>
    <source>
        <strain evidence="4 5">Enr17</strain>
    </source>
</reference>
<organism evidence="4 5">
    <name type="scientific">Gimesia fumaroli</name>
    <dbReference type="NCBI Taxonomy" id="2527976"/>
    <lineage>
        <taxon>Bacteria</taxon>
        <taxon>Pseudomonadati</taxon>
        <taxon>Planctomycetota</taxon>
        <taxon>Planctomycetia</taxon>
        <taxon>Planctomycetales</taxon>
        <taxon>Planctomycetaceae</taxon>
        <taxon>Gimesia</taxon>
    </lineage>
</organism>
<evidence type="ECO:0000313" key="4">
    <source>
        <dbReference type="EMBL" id="QDV54022.1"/>
    </source>
</evidence>
<name>A0A518ILQ7_9PLAN</name>
<dbReference type="RefSeq" id="WP_145313833.1">
    <property type="nucleotide sequence ID" value="NZ_CP037452.1"/>
</dbReference>
<proteinExistence type="predicted"/>
<evidence type="ECO:0000313" key="5">
    <source>
        <dbReference type="Proteomes" id="UP000318313"/>
    </source>
</evidence>
<feature type="repeat" description="TPR" evidence="3">
    <location>
        <begin position="70"/>
        <end position="103"/>
    </location>
</feature>
<gene>
    <name evidence="4" type="primary">yrrB_3</name>
    <name evidence="4" type="ORF">Enr17x_61050</name>
</gene>
<dbReference type="Pfam" id="PF13432">
    <property type="entry name" value="TPR_16"/>
    <property type="match status" value="2"/>
</dbReference>
<keyword evidence="1" id="KW-0677">Repeat</keyword>
<dbReference type="SUPFAM" id="SSF48452">
    <property type="entry name" value="TPR-like"/>
    <property type="match status" value="1"/>
</dbReference>
<evidence type="ECO:0000256" key="3">
    <source>
        <dbReference type="PROSITE-ProRule" id="PRU00339"/>
    </source>
</evidence>
<dbReference type="PANTHER" id="PTHR44943:SF8">
    <property type="entry name" value="TPR REPEAT-CONTAINING PROTEIN MJ0263"/>
    <property type="match status" value="1"/>
</dbReference>
<dbReference type="InterPro" id="IPR011990">
    <property type="entry name" value="TPR-like_helical_dom_sf"/>
</dbReference>
<keyword evidence="2 3" id="KW-0802">TPR repeat</keyword>
<evidence type="ECO:0000256" key="2">
    <source>
        <dbReference type="ARBA" id="ARBA00022803"/>
    </source>
</evidence>